<gene>
    <name evidence="2" type="ORF">XENOCAPTIV_019523</name>
</gene>
<proteinExistence type="predicted"/>
<organism evidence="2 3">
    <name type="scientific">Xenoophorus captivus</name>
    <dbReference type="NCBI Taxonomy" id="1517983"/>
    <lineage>
        <taxon>Eukaryota</taxon>
        <taxon>Metazoa</taxon>
        <taxon>Chordata</taxon>
        <taxon>Craniata</taxon>
        <taxon>Vertebrata</taxon>
        <taxon>Euteleostomi</taxon>
        <taxon>Actinopterygii</taxon>
        <taxon>Neopterygii</taxon>
        <taxon>Teleostei</taxon>
        <taxon>Neoteleostei</taxon>
        <taxon>Acanthomorphata</taxon>
        <taxon>Ovalentaria</taxon>
        <taxon>Atherinomorphae</taxon>
        <taxon>Cyprinodontiformes</taxon>
        <taxon>Goodeidae</taxon>
        <taxon>Xenoophorus</taxon>
    </lineage>
</organism>
<name>A0ABV0S8C1_9TELE</name>
<dbReference type="EMBL" id="JAHRIN010071362">
    <property type="protein sequence ID" value="MEQ2216631.1"/>
    <property type="molecule type" value="Genomic_DNA"/>
</dbReference>
<sequence length="128" mass="15110">MHQYYFQINRPIPYCCHSPCCMLDYNSCRLFVLTYHPVQRSVKWKPKINITFQAAITVRKLLTRPAYDSNLLMLKESASNLADKAKFWFLQGILNQPLFLFAVFFFSLVSIVIVEYKTTILFYGVFFN</sequence>
<evidence type="ECO:0000313" key="2">
    <source>
        <dbReference type="EMBL" id="MEQ2216631.1"/>
    </source>
</evidence>
<protein>
    <submittedName>
        <fullName evidence="2">Uncharacterized protein</fullName>
    </submittedName>
</protein>
<evidence type="ECO:0000256" key="1">
    <source>
        <dbReference type="SAM" id="Phobius"/>
    </source>
</evidence>
<accession>A0ABV0S8C1</accession>
<dbReference type="Proteomes" id="UP001434883">
    <property type="component" value="Unassembled WGS sequence"/>
</dbReference>
<keyword evidence="1" id="KW-0472">Membrane</keyword>
<keyword evidence="1" id="KW-0812">Transmembrane</keyword>
<keyword evidence="3" id="KW-1185">Reference proteome</keyword>
<comment type="caution">
    <text evidence="2">The sequence shown here is derived from an EMBL/GenBank/DDBJ whole genome shotgun (WGS) entry which is preliminary data.</text>
</comment>
<feature type="transmembrane region" description="Helical" evidence="1">
    <location>
        <begin position="98"/>
        <end position="126"/>
    </location>
</feature>
<keyword evidence="1" id="KW-1133">Transmembrane helix</keyword>
<reference evidence="2 3" key="1">
    <citation type="submission" date="2021-06" db="EMBL/GenBank/DDBJ databases">
        <authorList>
            <person name="Palmer J.M."/>
        </authorList>
    </citation>
    <scope>NUCLEOTIDE SEQUENCE [LARGE SCALE GENOMIC DNA]</scope>
    <source>
        <strain evidence="2 3">XC_2019</strain>
        <tissue evidence="2">Muscle</tissue>
    </source>
</reference>
<evidence type="ECO:0000313" key="3">
    <source>
        <dbReference type="Proteomes" id="UP001434883"/>
    </source>
</evidence>